<sequence length="110" mass="12429">SWLANELRVMILETRFMVTFFQIILLSVVVCNPNPYLSPQSNRMDSMYFLPSGISLALLLLETLICVVATVGSCLIQNIFCILYCILCVSVYAGIFLYISPVDRKFCLMS</sequence>
<reference evidence="3" key="1">
    <citation type="submission" date="2023-11" db="UniProtKB">
        <authorList>
            <consortium name="WormBaseParasite"/>
        </authorList>
    </citation>
    <scope>IDENTIFICATION</scope>
</reference>
<evidence type="ECO:0000313" key="2">
    <source>
        <dbReference type="Proteomes" id="UP000050790"/>
    </source>
</evidence>
<evidence type="ECO:0000256" key="1">
    <source>
        <dbReference type="SAM" id="Phobius"/>
    </source>
</evidence>
<feature type="transmembrane region" description="Helical" evidence="1">
    <location>
        <begin position="48"/>
        <end position="70"/>
    </location>
</feature>
<feature type="transmembrane region" description="Helical" evidence="1">
    <location>
        <begin position="76"/>
        <end position="99"/>
    </location>
</feature>
<name>A0AA85AHR1_9TREM</name>
<evidence type="ECO:0000313" key="3">
    <source>
        <dbReference type="WBParaSite" id="SMRG1_83160.2"/>
    </source>
</evidence>
<dbReference type="WBParaSite" id="SMRG1_83160.2">
    <property type="protein sequence ID" value="SMRG1_83160.2"/>
    <property type="gene ID" value="SMRG1_83160"/>
</dbReference>
<keyword evidence="1" id="KW-0472">Membrane</keyword>
<protein>
    <submittedName>
        <fullName evidence="3">Uncharacterized protein</fullName>
    </submittedName>
</protein>
<accession>A0AA85AHR1</accession>
<organism evidence="2 3">
    <name type="scientific">Schistosoma margrebowiei</name>
    <dbReference type="NCBI Taxonomy" id="48269"/>
    <lineage>
        <taxon>Eukaryota</taxon>
        <taxon>Metazoa</taxon>
        <taxon>Spiralia</taxon>
        <taxon>Lophotrochozoa</taxon>
        <taxon>Platyhelminthes</taxon>
        <taxon>Trematoda</taxon>
        <taxon>Digenea</taxon>
        <taxon>Strigeidida</taxon>
        <taxon>Schistosomatoidea</taxon>
        <taxon>Schistosomatidae</taxon>
        <taxon>Schistosoma</taxon>
    </lineage>
</organism>
<feature type="transmembrane region" description="Helical" evidence="1">
    <location>
        <begin position="16"/>
        <end position="36"/>
    </location>
</feature>
<keyword evidence="1" id="KW-1133">Transmembrane helix</keyword>
<dbReference type="AlphaFoldDB" id="A0AA85AHR1"/>
<proteinExistence type="predicted"/>
<dbReference type="Proteomes" id="UP000050790">
    <property type="component" value="Unassembled WGS sequence"/>
</dbReference>
<keyword evidence="1" id="KW-0812">Transmembrane</keyword>